<sequence>MIVINNLNLTLVLSASDHSTTVKKHDPILFGPGISQRERDVITWTSFKSGNKEAFNFIFNSYVKVLYAYGDKITKDKALVQDCIQDLFIDLWRRRESLGETDSIKFYLFKSLRRSLLRKLAGEAKFIKKNVSENDYPFAVEFSVEQQLIQDQFSQERFQHLSNALEKLSNRQREAIYLKFYQKLSSQEIADTMGIDITSCYNLISRAVESLRAGLNPSKNLFF</sequence>
<keyword evidence="4" id="KW-0804">Transcription</keyword>
<reference evidence="7 8" key="1">
    <citation type="submission" date="2018-06" db="EMBL/GenBank/DDBJ databases">
        <title>Chryseolinea flavus sp. nov., a member of the phylum Bacteroidetes isolated from soil.</title>
        <authorList>
            <person name="Li Y."/>
            <person name="Wang J."/>
        </authorList>
    </citation>
    <scope>NUCLEOTIDE SEQUENCE [LARGE SCALE GENOMIC DNA]</scope>
    <source>
        <strain evidence="7 8">SDU1-6</strain>
    </source>
</reference>
<evidence type="ECO:0000259" key="6">
    <source>
        <dbReference type="Pfam" id="PF08281"/>
    </source>
</evidence>
<evidence type="ECO:0000256" key="1">
    <source>
        <dbReference type="ARBA" id="ARBA00010641"/>
    </source>
</evidence>
<evidence type="ECO:0000313" key="7">
    <source>
        <dbReference type="EMBL" id="RAV98477.1"/>
    </source>
</evidence>
<keyword evidence="8" id="KW-1185">Reference proteome</keyword>
<evidence type="ECO:0000259" key="5">
    <source>
        <dbReference type="Pfam" id="PF04542"/>
    </source>
</evidence>
<keyword evidence="2" id="KW-0805">Transcription regulation</keyword>
<dbReference type="PANTHER" id="PTHR43133:SF46">
    <property type="entry name" value="RNA POLYMERASE SIGMA-70 FACTOR ECF SUBFAMILY"/>
    <property type="match status" value="1"/>
</dbReference>
<dbReference type="InterPro" id="IPR007627">
    <property type="entry name" value="RNA_pol_sigma70_r2"/>
</dbReference>
<comment type="caution">
    <text evidence="7">The sequence shown here is derived from an EMBL/GenBank/DDBJ whole genome shotgun (WGS) entry which is preliminary data.</text>
</comment>
<dbReference type="InterPro" id="IPR014284">
    <property type="entry name" value="RNA_pol_sigma-70_dom"/>
</dbReference>
<evidence type="ECO:0000256" key="3">
    <source>
        <dbReference type="ARBA" id="ARBA00023082"/>
    </source>
</evidence>
<dbReference type="InterPro" id="IPR013325">
    <property type="entry name" value="RNA_pol_sigma_r2"/>
</dbReference>
<accession>A0A364XXH3</accession>
<dbReference type="Pfam" id="PF04542">
    <property type="entry name" value="Sigma70_r2"/>
    <property type="match status" value="1"/>
</dbReference>
<dbReference type="InterPro" id="IPR013249">
    <property type="entry name" value="RNA_pol_sigma70_r4_t2"/>
</dbReference>
<dbReference type="Gene3D" id="1.10.1740.10">
    <property type="match status" value="1"/>
</dbReference>
<evidence type="ECO:0000256" key="4">
    <source>
        <dbReference type="ARBA" id="ARBA00023163"/>
    </source>
</evidence>
<feature type="domain" description="RNA polymerase sigma-70 region 2" evidence="5">
    <location>
        <begin position="59"/>
        <end position="123"/>
    </location>
</feature>
<dbReference type="Pfam" id="PF08281">
    <property type="entry name" value="Sigma70_r4_2"/>
    <property type="match status" value="1"/>
</dbReference>
<dbReference type="CDD" id="cd06171">
    <property type="entry name" value="Sigma70_r4"/>
    <property type="match status" value="1"/>
</dbReference>
<dbReference type="SUPFAM" id="SSF88659">
    <property type="entry name" value="Sigma3 and sigma4 domains of RNA polymerase sigma factors"/>
    <property type="match status" value="1"/>
</dbReference>
<gene>
    <name evidence="7" type="ORF">DQQ10_23420</name>
</gene>
<dbReference type="Gene3D" id="1.10.10.10">
    <property type="entry name" value="Winged helix-like DNA-binding domain superfamily/Winged helix DNA-binding domain"/>
    <property type="match status" value="1"/>
</dbReference>
<dbReference type="EMBL" id="QMFY01000017">
    <property type="protein sequence ID" value="RAV98477.1"/>
    <property type="molecule type" value="Genomic_DNA"/>
</dbReference>
<dbReference type="InterPro" id="IPR036388">
    <property type="entry name" value="WH-like_DNA-bd_sf"/>
</dbReference>
<organism evidence="7 8">
    <name type="scientific">Pseudochryseolinea flava</name>
    <dbReference type="NCBI Taxonomy" id="2059302"/>
    <lineage>
        <taxon>Bacteria</taxon>
        <taxon>Pseudomonadati</taxon>
        <taxon>Bacteroidota</taxon>
        <taxon>Cytophagia</taxon>
        <taxon>Cytophagales</taxon>
        <taxon>Fulvivirgaceae</taxon>
        <taxon>Pseudochryseolinea</taxon>
    </lineage>
</organism>
<feature type="domain" description="RNA polymerase sigma factor 70 region 4 type 2" evidence="6">
    <location>
        <begin position="161"/>
        <end position="211"/>
    </location>
</feature>
<comment type="similarity">
    <text evidence="1">Belongs to the sigma-70 factor family. ECF subfamily.</text>
</comment>
<dbReference type="InterPro" id="IPR039425">
    <property type="entry name" value="RNA_pol_sigma-70-like"/>
</dbReference>
<evidence type="ECO:0000256" key="2">
    <source>
        <dbReference type="ARBA" id="ARBA00023015"/>
    </source>
</evidence>
<name>A0A364XXH3_9BACT</name>
<dbReference type="GO" id="GO:0003677">
    <property type="term" value="F:DNA binding"/>
    <property type="evidence" value="ECO:0007669"/>
    <property type="project" value="InterPro"/>
</dbReference>
<dbReference type="InterPro" id="IPR013324">
    <property type="entry name" value="RNA_pol_sigma_r3/r4-like"/>
</dbReference>
<dbReference type="GO" id="GO:0016987">
    <property type="term" value="F:sigma factor activity"/>
    <property type="evidence" value="ECO:0007669"/>
    <property type="project" value="UniProtKB-KW"/>
</dbReference>
<dbReference type="SUPFAM" id="SSF88946">
    <property type="entry name" value="Sigma2 domain of RNA polymerase sigma factors"/>
    <property type="match status" value="1"/>
</dbReference>
<dbReference type="AlphaFoldDB" id="A0A364XXH3"/>
<protein>
    <submittedName>
        <fullName evidence="7">RNA polymerase subunit sigma</fullName>
    </submittedName>
</protein>
<proteinExistence type="inferred from homology"/>
<dbReference type="GO" id="GO:0006352">
    <property type="term" value="P:DNA-templated transcription initiation"/>
    <property type="evidence" value="ECO:0007669"/>
    <property type="project" value="InterPro"/>
</dbReference>
<dbReference type="OrthoDB" id="9150024at2"/>
<dbReference type="Proteomes" id="UP000251889">
    <property type="component" value="Unassembled WGS sequence"/>
</dbReference>
<keyword evidence="3" id="KW-0731">Sigma factor</keyword>
<dbReference type="NCBIfam" id="TIGR02937">
    <property type="entry name" value="sigma70-ECF"/>
    <property type="match status" value="1"/>
</dbReference>
<evidence type="ECO:0000313" key="8">
    <source>
        <dbReference type="Proteomes" id="UP000251889"/>
    </source>
</evidence>
<dbReference type="PANTHER" id="PTHR43133">
    <property type="entry name" value="RNA POLYMERASE ECF-TYPE SIGMA FACTO"/>
    <property type="match status" value="1"/>
</dbReference>